<dbReference type="GO" id="GO:0045893">
    <property type="term" value="P:positive regulation of DNA-templated transcription"/>
    <property type="evidence" value="ECO:0007669"/>
    <property type="project" value="InterPro"/>
</dbReference>
<sequence length="604" mass="67857">MDDEGCRLSKLKCQLQPCGPFPILQRVLNRLKLVRFGAKTFPLEIMRSFSEPCVPGELQQAFSTRVRDAALHCGSILSGPSLYPGIALSSRGSSDHSADPMIHASPTERTAILCRPPEIQEGTEMVEDEPKLHLEASDLWRQFYKCGTEMVITKSGRRMFPPLKARCTGMDRKAKYILLMDIVAADDCRYKFHNSRWMVAGKADPEMPKRMYIHPDSPAAGEQWMSKVVNFHKLKLTNNISDKHGFTILNSMHKYQPRFHVVKANDILKLPYSTFRTYIFSETEFIAVTAYQNEKITQLKIDNNPFAKGFRDTGNGRREKRKLQQSSQHSKEMRMTDMKPVKASSLQYSENSKSSDAHDSDSDKDDHVEDSVGEEESKTHKETDPEPKVSITERTVQTAAGTHREMDPSHSNAVSMITEPQDSEKEQLRKLRSGLAHSFFYPPELNRHLRDQSIASSLHSAQVNSWYRCASMDGAAPCGLNLASSVRTPGSPGFPMSLQQHALVQDLMSLSHFGGFFFYPYSSFPAASAQCLVPPLRSRADLRAYPSVHSRDYFASPMTSSPPPPPVGDAAGGFKYLIPDWLTPPKTEQEKSADEDESPKQTEN</sequence>
<evidence type="ECO:0000256" key="5">
    <source>
        <dbReference type="ARBA" id="ARBA00023242"/>
    </source>
</evidence>
<keyword evidence="10" id="KW-1185">Reference proteome</keyword>
<dbReference type="InterPro" id="IPR002070">
    <property type="entry name" value="TF_Brachyury"/>
</dbReference>
<reference evidence="9 10" key="1">
    <citation type="submission" date="2024-01" db="EMBL/GenBank/DDBJ databases">
        <authorList>
            <person name="Alioto T."/>
            <person name="Alioto T."/>
            <person name="Gomez Garrido J."/>
        </authorList>
    </citation>
    <scope>NUCLEOTIDE SEQUENCE [LARGE SCALE GENOMIC DNA]</scope>
</reference>
<evidence type="ECO:0000256" key="6">
    <source>
        <dbReference type="PROSITE-ProRule" id="PRU00201"/>
    </source>
</evidence>
<dbReference type="InterPro" id="IPR001699">
    <property type="entry name" value="TF_T-box"/>
</dbReference>
<comment type="caution">
    <text evidence="9">The sequence shown here is derived from an EMBL/GenBank/DDBJ whole genome shotgun (WGS) entry which is preliminary data.</text>
</comment>
<dbReference type="PANTHER" id="PTHR11267:SF181">
    <property type="entry name" value="OPTOMOTOR-BLIND PROTEIN"/>
    <property type="match status" value="1"/>
</dbReference>
<dbReference type="InterPro" id="IPR036960">
    <property type="entry name" value="T-box_sf"/>
</dbReference>
<evidence type="ECO:0000256" key="7">
    <source>
        <dbReference type="SAM" id="MobiDB-lite"/>
    </source>
</evidence>
<dbReference type="InterPro" id="IPR018186">
    <property type="entry name" value="TF_T-box_CS"/>
</dbReference>
<evidence type="ECO:0000313" key="10">
    <source>
        <dbReference type="Proteomes" id="UP001314229"/>
    </source>
</evidence>
<dbReference type="Pfam" id="PF20627">
    <property type="entry name" value="TBX2-3_RD"/>
    <property type="match status" value="1"/>
</dbReference>
<evidence type="ECO:0000256" key="3">
    <source>
        <dbReference type="ARBA" id="ARBA00023125"/>
    </source>
</evidence>
<evidence type="ECO:0000259" key="8">
    <source>
        <dbReference type="PROSITE" id="PS50252"/>
    </source>
</evidence>
<dbReference type="CDD" id="cd20188">
    <property type="entry name" value="T-box_TBX2_3-like"/>
    <property type="match status" value="1"/>
</dbReference>
<dbReference type="EMBL" id="CAWUFR010000040">
    <property type="protein sequence ID" value="CAK6959623.1"/>
    <property type="molecule type" value="Genomic_DNA"/>
</dbReference>
<keyword evidence="2" id="KW-0805">Transcription regulation</keyword>
<evidence type="ECO:0000256" key="1">
    <source>
        <dbReference type="ARBA" id="ARBA00004123"/>
    </source>
</evidence>
<proteinExistence type="predicted"/>
<keyword evidence="3 6" id="KW-0238">DNA-binding</keyword>
<dbReference type="Proteomes" id="UP001314229">
    <property type="component" value="Unassembled WGS sequence"/>
</dbReference>
<dbReference type="PRINTS" id="PR00938">
    <property type="entry name" value="BRACHYURY"/>
</dbReference>
<evidence type="ECO:0000256" key="4">
    <source>
        <dbReference type="ARBA" id="ARBA00023163"/>
    </source>
</evidence>
<comment type="caution">
    <text evidence="6">Lacks conserved residue(s) required for the propagation of feature annotation.</text>
</comment>
<dbReference type="SUPFAM" id="SSF49417">
    <property type="entry name" value="p53-like transcription factors"/>
    <property type="match status" value="1"/>
</dbReference>
<protein>
    <submittedName>
        <fullName evidence="9">T-box transcription factor TBX3-like isoform X1</fullName>
    </submittedName>
</protein>
<dbReference type="Pfam" id="PF00907">
    <property type="entry name" value="T-box"/>
    <property type="match status" value="1"/>
</dbReference>
<dbReference type="FunFam" id="2.60.40.820:FF:000003">
    <property type="entry name" value="T-box transcription factor TBX3"/>
    <property type="match status" value="1"/>
</dbReference>
<dbReference type="InterPro" id="IPR046360">
    <property type="entry name" value="T-box_DNA-bd"/>
</dbReference>
<dbReference type="GO" id="GO:0001708">
    <property type="term" value="P:cell fate specification"/>
    <property type="evidence" value="ECO:0007669"/>
    <property type="project" value="TreeGrafter"/>
</dbReference>
<feature type="compositionally biased region" description="Basic and acidic residues" evidence="7">
    <location>
        <begin position="353"/>
        <end position="387"/>
    </location>
</feature>
<gene>
    <name evidence="9" type="ORF">FSCOSCO3_A020163</name>
</gene>
<dbReference type="Gene3D" id="2.60.40.820">
    <property type="entry name" value="Transcription factor, T-box"/>
    <property type="match status" value="1"/>
</dbReference>
<dbReference type="GO" id="GO:0000981">
    <property type="term" value="F:DNA-binding transcription factor activity, RNA polymerase II-specific"/>
    <property type="evidence" value="ECO:0007669"/>
    <property type="project" value="TreeGrafter"/>
</dbReference>
<name>A0AAV1NKD4_SCOSC</name>
<accession>A0AAV1NKD4</accession>
<feature type="region of interest" description="Disordered" evidence="7">
    <location>
        <begin position="305"/>
        <end position="393"/>
    </location>
</feature>
<organism evidence="9 10">
    <name type="scientific">Scomber scombrus</name>
    <name type="common">Atlantic mackerel</name>
    <name type="synonym">Scomber vernalis</name>
    <dbReference type="NCBI Taxonomy" id="13677"/>
    <lineage>
        <taxon>Eukaryota</taxon>
        <taxon>Metazoa</taxon>
        <taxon>Chordata</taxon>
        <taxon>Craniata</taxon>
        <taxon>Vertebrata</taxon>
        <taxon>Euteleostomi</taxon>
        <taxon>Actinopterygii</taxon>
        <taxon>Neopterygii</taxon>
        <taxon>Teleostei</taxon>
        <taxon>Neoteleostei</taxon>
        <taxon>Acanthomorphata</taxon>
        <taxon>Pelagiaria</taxon>
        <taxon>Scombriformes</taxon>
        <taxon>Scombridae</taxon>
        <taxon>Scomber</taxon>
    </lineage>
</organism>
<dbReference type="PROSITE" id="PS01283">
    <property type="entry name" value="TBOX_1"/>
    <property type="match status" value="1"/>
</dbReference>
<dbReference type="GO" id="GO:0005634">
    <property type="term" value="C:nucleus"/>
    <property type="evidence" value="ECO:0007669"/>
    <property type="project" value="UniProtKB-SubCell"/>
</dbReference>
<evidence type="ECO:0000313" key="9">
    <source>
        <dbReference type="EMBL" id="CAK6959623.1"/>
    </source>
</evidence>
<dbReference type="InterPro" id="IPR008967">
    <property type="entry name" value="p53-like_TF_DNA-bd_sf"/>
</dbReference>
<keyword evidence="5 6" id="KW-0539">Nucleus</keyword>
<keyword evidence="4" id="KW-0804">Transcription</keyword>
<dbReference type="SMART" id="SM00425">
    <property type="entry name" value="TBOX"/>
    <property type="match status" value="1"/>
</dbReference>
<feature type="domain" description="T-box" evidence="8">
    <location>
        <begin position="134"/>
        <end position="312"/>
    </location>
</feature>
<feature type="region of interest" description="Disordered" evidence="7">
    <location>
        <begin position="555"/>
        <end position="604"/>
    </location>
</feature>
<dbReference type="AlphaFoldDB" id="A0AAV1NKD4"/>
<dbReference type="InterPro" id="IPR048387">
    <property type="entry name" value="TBX2_3_RD"/>
</dbReference>
<dbReference type="PROSITE" id="PS01264">
    <property type="entry name" value="TBOX_2"/>
    <property type="match status" value="1"/>
</dbReference>
<evidence type="ECO:0000256" key="2">
    <source>
        <dbReference type="ARBA" id="ARBA00023015"/>
    </source>
</evidence>
<dbReference type="GO" id="GO:0000978">
    <property type="term" value="F:RNA polymerase II cis-regulatory region sequence-specific DNA binding"/>
    <property type="evidence" value="ECO:0007669"/>
    <property type="project" value="InterPro"/>
</dbReference>
<dbReference type="PROSITE" id="PS50252">
    <property type="entry name" value="TBOX_3"/>
    <property type="match status" value="1"/>
</dbReference>
<dbReference type="GO" id="GO:0000785">
    <property type="term" value="C:chromatin"/>
    <property type="evidence" value="ECO:0007669"/>
    <property type="project" value="TreeGrafter"/>
</dbReference>
<comment type="subcellular location">
    <subcellularLocation>
        <location evidence="1 6">Nucleus</location>
    </subcellularLocation>
</comment>
<feature type="compositionally biased region" description="Basic and acidic residues" evidence="7">
    <location>
        <begin position="329"/>
        <end position="340"/>
    </location>
</feature>
<dbReference type="PRINTS" id="PR00937">
    <property type="entry name" value="TBOX"/>
</dbReference>
<feature type="compositionally biased region" description="Basic and acidic residues" evidence="7">
    <location>
        <begin position="587"/>
        <end position="604"/>
    </location>
</feature>
<dbReference type="PANTHER" id="PTHR11267">
    <property type="entry name" value="T-BOX PROTEIN-RELATED"/>
    <property type="match status" value="1"/>
</dbReference>